<organism evidence="3 4">
    <name type="scientific">Peronospora destructor</name>
    <dbReference type="NCBI Taxonomy" id="86335"/>
    <lineage>
        <taxon>Eukaryota</taxon>
        <taxon>Sar</taxon>
        <taxon>Stramenopiles</taxon>
        <taxon>Oomycota</taxon>
        <taxon>Peronosporomycetes</taxon>
        <taxon>Peronosporales</taxon>
        <taxon>Peronosporaceae</taxon>
        <taxon>Peronospora</taxon>
    </lineage>
</organism>
<dbReference type="AlphaFoldDB" id="A0AAV0V7Q8"/>
<evidence type="ECO:0000313" key="4">
    <source>
        <dbReference type="Proteomes" id="UP001162029"/>
    </source>
</evidence>
<dbReference type="InterPro" id="IPR051425">
    <property type="entry name" value="Formin_Homology"/>
</dbReference>
<dbReference type="SMART" id="SM00498">
    <property type="entry name" value="FH2"/>
    <property type="match status" value="1"/>
</dbReference>
<feature type="region of interest" description="Disordered" evidence="1">
    <location>
        <begin position="209"/>
        <end position="233"/>
    </location>
</feature>
<accession>A0AAV0V7Q8</accession>
<dbReference type="InterPro" id="IPR015425">
    <property type="entry name" value="FH2_Formin"/>
</dbReference>
<gene>
    <name evidence="3" type="ORF">PDE001_LOCUS9290</name>
</gene>
<dbReference type="InterPro" id="IPR042201">
    <property type="entry name" value="FH2_Formin_sf"/>
</dbReference>
<dbReference type="InterPro" id="IPR019309">
    <property type="entry name" value="WASHC3"/>
</dbReference>
<dbReference type="Proteomes" id="UP001162029">
    <property type="component" value="Unassembled WGS sequence"/>
</dbReference>
<dbReference type="Gene3D" id="1.20.58.2220">
    <property type="entry name" value="Formin, FH2 domain"/>
    <property type="match status" value="1"/>
</dbReference>
<dbReference type="Pfam" id="PF02181">
    <property type="entry name" value="FH2"/>
    <property type="match status" value="1"/>
</dbReference>
<dbReference type="PANTHER" id="PTHR45725">
    <property type="entry name" value="FORMIN HOMOLOGY 2 FAMILY MEMBER"/>
    <property type="match status" value="1"/>
</dbReference>
<sequence>MENSGSCPVYTGPVAVDRNACHLGVSTPDSWLILHSLMSFILVAYVRWSRVTIHNHACNDRGLPACCRRHLQQHHIAAKPVKKMQEKEEKVPLLSAEERLTAARLIALQSEYATYLQMLKVGLPRVIVDHKVRAENKDPIVLDELIATTSKAKKVPAPIEIPQPMEKEDPEHTQKVEFFQRMIKVGVPRHVVEMKARKEGVEPIELDKRRTGASVVPKRTDDSEVSTKLGTRSRRSSISSVISTAPSTPDALATRSAATSNGRTLAMLAIRKMNTGMRKKLHWCTTPYTGAIVPAQRDSLWSRIHVKAQQNGVCISSESRRWMEKLFVKALFLMTNKTRLEDEPEREMKGNGAGSSGNAFLRRKLYVVLLDHKKSQNIAIVLARVKRSFLELTHDILTLNCNVLSSPALQSLIDMWPDSAEQEAINQFDGDVLSLATAEQFLMVVRKVPRAQQKLRCLQFKMDFTLRVEELRDNLDLLIHGIQQVCSSDRFAGVLEYIFHLGNLLNFGEGVEYTEWVKSISISSLAKLAFTKAYNGRISFLQYVVQSVERDEPHLAQFSDELPLIFKCSKLSVQSLVAEYQSLKGGLRMLINETQMTAVLKTDDDDLRADLTQSRESMKLFSMEVEQVLNVVQKLVDQLEQERKNFLNYFEEEDTLPIDEMLGFIATFAEEYLRERHQLFFRACRTQKASRLPQKRHSL</sequence>
<dbReference type="PANTHER" id="PTHR45725:SF1">
    <property type="entry name" value="DISHEVELLED ASSOCIATED ACTIVATOR OF MORPHOGENESIS, ISOFORM D"/>
    <property type="match status" value="1"/>
</dbReference>
<proteinExistence type="predicted"/>
<comment type="caution">
    <text evidence="3">The sequence shown here is derived from an EMBL/GenBank/DDBJ whole genome shotgun (WGS) entry which is preliminary data.</text>
</comment>
<reference evidence="3" key="1">
    <citation type="submission" date="2022-12" db="EMBL/GenBank/DDBJ databases">
        <authorList>
            <person name="Webb A."/>
        </authorList>
    </citation>
    <scope>NUCLEOTIDE SEQUENCE</scope>
    <source>
        <strain evidence="3">Pd1</strain>
    </source>
</reference>
<dbReference type="SUPFAM" id="SSF101447">
    <property type="entry name" value="Formin homology 2 domain (FH2 domain)"/>
    <property type="match status" value="1"/>
</dbReference>
<evidence type="ECO:0000259" key="2">
    <source>
        <dbReference type="PROSITE" id="PS51444"/>
    </source>
</evidence>
<dbReference type="EMBL" id="CANTFM010002036">
    <property type="protein sequence ID" value="CAI5744120.1"/>
    <property type="molecule type" value="Genomic_DNA"/>
</dbReference>
<protein>
    <recommendedName>
        <fullName evidence="2">FH2 domain-containing protein</fullName>
    </recommendedName>
</protein>
<evidence type="ECO:0000256" key="1">
    <source>
        <dbReference type="SAM" id="MobiDB-lite"/>
    </source>
</evidence>
<feature type="domain" description="FH2" evidence="2">
    <location>
        <begin position="268"/>
        <end position="698"/>
    </location>
</feature>
<evidence type="ECO:0000313" key="3">
    <source>
        <dbReference type="EMBL" id="CAI5744120.1"/>
    </source>
</evidence>
<dbReference type="Pfam" id="PF10152">
    <property type="entry name" value="CCDC53"/>
    <property type="match status" value="1"/>
</dbReference>
<keyword evidence="4" id="KW-1185">Reference proteome</keyword>
<name>A0AAV0V7Q8_9STRA</name>
<dbReference type="GO" id="GO:0071203">
    <property type="term" value="C:WASH complex"/>
    <property type="evidence" value="ECO:0007669"/>
    <property type="project" value="InterPro"/>
</dbReference>
<dbReference type="PROSITE" id="PS51444">
    <property type="entry name" value="FH2"/>
    <property type="match status" value="1"/>
</dbReference>